<evidence type="ECO:0000313" key="1">
    <source>
        <dbReference type="EMBL" id="TWF40332.1"/>
    </source>
</evidence>
<organism evidence="1 2">
    <name type="scientific">Chitinophaga polysaccharea</name>
    <dbReference type="NCBI Taxonomy" id="1293035"/>
    <lineage>
        <taxon>Bacteria</taxon>
        <taxon>Pseudomonadati</taxon>
        <taxon>Bacteroidota</taxon>
        <taxon>Chitinophagia</taxon>
        <taxon>Chitinophagales</taxon>
        <taxon>Chitinophagaceae</taxon>
        <taxon>Chitinophaga</taxon>
    </lineage>
</organism>
<gene>
    <name evidence="1" type="ORF">FHW36_10414</name>
</gene>
<dbReference type="GO" id="GO:0016301">
    <property type="term" value="F:kinase activity"/>
    <property type="evidence" value="ECO:0007669"/>
    <property type="project" value="UniProtKB-KW"/>
</dbReference>
<dbReference type="EMBL" id="VIWO01000004">
    <property type="protein sequence ID" value="TWF40332.1"/>
    <property type="molecule type" value="Genomic_DNA"/>
</dbReference>
<dbReference type="Proteomes" id="UP000320811">
    <property type="component" value="Unassembled WGS sequence"/>
</dbReference>
<keyword evidence="2" id="KW-1185">Reference proteome</keyword>
<protein>
    <submittedName>
        <fullName evidence="1">Shikimate kinase</fullName>
    </submittedName>
</protein>
<keyword evidence="1" id="KW-0418">Kinase</keyword>
<evidence type="ECO:0000313" key="2">
    <source>
        <dbReference type="Proteomes" id="UP000320811"/>
    </source>
</evidence>
<dbReference type="InterPro" id="IPR031322">
    <property type="entry name" value="Shikimate/glucono_kinase"/>
</dbReference>
<dbReference type="InterPro" id="IPR027417">
    <property type="entry name" value="P-loop_NTPase"/>
</dbReference>
<dbReference type="PRINTS" id="PR01100">
    <property type="entry name" value="SHIKIMTKNASE"/>
</dbReference>
<dbReference type="RefSeq" id="WP_145670299.1">
    <property type="nucleotide sequence ID" value="NZ_VIWO01000004.1"/>
</dbReference>
<name>A0A561PQE6_9BACT</name>
<proteinExistence type="predicted"/>
<dbReference type="SUPFAM" id="SSF52540">
    <property type="entry name" value="P-loop containing nucleoside triphosphate hydrolases"/>
    <property type="match status" value="1"/>
</dbReference>
<dbReference type="OrthoDB" id="9800332at2"/>
<dbReference type="Gene3D" id="3.40.50.300">
    <property type="entry name" value="P-loop containing nucleotide triphosphate hydrolases"/>
    <property type="match status" value="1"/>
</dbReference>
<dbReference type="AlphaFoldDB" id="A0A561PQE6"/>
<sequence>MAISLLVGPSGVGKTTACGIVAKESSIKVIDLDEFLRQKIGVKSLSAHLAEVGDEQFFTLSKEGIEEIEKDASSDLIIVVGAGSINLPVSHSWNQSKNLLALVGDPQVIYERGNRQKHHPSISGFIKTEFNEARRCLYKNAGSMIDVTFKTPKAVADEIIRIIKG</sequence>
<keyword evidence="1" id="KW-0808">Transferase</keyword>
<dbReference type="Pfam" id="PF01202">
    <property type="entry name" value="SKI"/>
    <property type="match status" value="1"/>
</dbReference>
<accession>A0A561PQE6</accession>
<comment type="caution">
    <text evidence="1">The sequence shown here is derived from an EMBL/GenBank/DDBJ whole genome shotgun (WGS) entry which is preliminary data.</text>
</comment>
<reference evidence="1 2" key="1">
    <citation type="submission" date="2019-06" db="EMBL/GenBank/DDBJ databases">
        <title>Sorghum-associated microbial communities from plants grown in Nebraska, USA.</title>
        <authorList>
            <person name="Schachtman D."/>
        </authorList>
    </citation>
    <scope>NUCLEOTIDE SEQUENCE [LARGE SCALE GENOMIC DNA]</scope>
    <source>
        <strain evidence="1 2">1209</strain>
    </source>
</reference>